<sequence length="832" mass="93538">MPARLLFPDFGSRNSSICRSCLLALRHRARQPSLAAAYSSRAASSKATKAGKPRNDAFVTRPPSQTELENYMQGLKDLQYSRNSGEKDSDGFAVRYFEQDGDKRRELPDDEAFGESVAKLDGTELKEALRDIQASLGSKEERDAFSSVLREVGGDMNRVESAADLEKMMERIESYTGSIDAEIESAGSNLPQDLLNELRKDLRSLSLVDDDVRPGTGLPQISDRTWTPNQRKKIKRLNAALAQAFRESWRKTGFTKNTVSSVFRAYHAARITLARAWGSVPVDVWDLLWTVLSADESINLHRLSHISLLSRDMSDARVTLSPPQQLLTVEAVFVDGWESKAIDSWKRCVSTLGDEKSATFQDYWELGVRMFCRTGDLHQAERAAAKLLAKGLDPRIMMPLIRTYSERATPESQAQAWTSYRKMRDFLGKDMGLSDYDQVISYFLTTNQTENALHAFVDMMSNGQIDLKKQKYMPSVVANKFFLGKWLKRLIGAGDLDGAFRVVEFMRQRGVEASPIHLNGLIGAWQRSGGARDLELADKLGWDMIESRIKFVQRRGDTKLPPDDTASTTTSSPWPRATLETFSLMAENYRLRDLHARLEALWRAFHDAEISPDAFMMNQLLESHIQANQPDAALSLYHSLVTERGMAPDPYTFSALWKTLAVNRLHVVSREDLPQEIGRTRALFAETTRFATVFEPDGGMDGQLARKVLHTFRRLRDSAGLVVALAALKHRFRFALPDMLAMELLLDTTKLSWDSPAHRTRLMLAKRALDQGLLAHVDATTTAADTLSSEQRQAALHEYVQSRFWPADVQAVKEAAQQMGVHELLATSLPVE</sequence>
<protein>
    <submittedName>
        <fullName evidence="2">Pentatricopeptide repeat containing protein</fullName>
    </submittedName>
</protein>
<name>A0A168B2K0_9HYPO</name>
<dbReference type="Gene3D" id="1.25.40.10">
    <property type="entry name" value="Tetratricopeptide repeat domain"/>
    <property type="match status" value="2"/>
</dbReference>
<dbReference type="Proteomes" id="UP000078544">
    <property type="component" value="Unassembled WGS sequence"/>
</dbReference>
<dbReference type="InterPro" id="IPR011990">
    <property type="entry name" value="TPR-like_helical_dom_sf"/>
</dbReference>
<dbReference type="PANTHER" id="PTHR47938">
    <property type="entry name" value="RESPIRATORY COMPLEX I CHAPERONE (CIA84), PUTATIVE (AFU_ORTHOLOGUE AFUA_2G06020)-RELATED"/>
    <property type="match status" value="1"/>
</dbReference>
<dbReference type="STRING" id="1081109.A0A168B2K0"/>
<proteinExistence type="predicted"/>
<feature type="region of interest" description="Disordered" evidence="1">
    <location>
        <begin position="40"/>
        <end position="61"/>
    </location>
</feature>
<dbReference type="GO" id="GO:0140053">
    <property type="term" value="P:mitochondrial gene expression"/>
    <property type="evidence" value="ECO:0007669"/>
    <property type="project" value="TreeGrafter"/>
</dbReference>
<evidence type="ECO:0000313" key="3">
    <source>
        <dbReference type="Proteomes" id="UP000078544"/>
    </source>
</evidence>
<keyword evidence="3" id="KW-1185">Reference proteome</keyword>
<dbReference type="EMBL" id="AZGY01000010">
    <property type="protein sequence ID" value="KZZ94705.1"/>
    <property type="molecule type" value="Genomic_DNA"/>
</dbReference>
<dbReference type="GO" id="GO:0003729">
    <property type="term" value="F:mRNA binding"/>
    <property type="evidence" value="ECO:0007669"/>
    <property type="project" value="TreeGrafter"/>
</dbReference>
<evidence type="ECO:0000313" key="2">
    <source>
        <dbReference type="EMBL" id="KZZ94705.1"/>
    </source>
</evidence>
<evidence type="ECO:0000256" key="1">
    <source>
        <dbReference type="SAM" id="MobiDB-lite"/>
    </source>
</evidence>
<comment type="caution">
    <text evidence="2">The sequence shown here is derived from an EMBL/GenBank/DDBJ whole genome shotgun (WGS) entry which is preliminary data.</text>
</comment>
<dbReference type="GO" id="GO:0005739">
    <property type="term" value="C:mitochondrion"/>
    <property type="evidence" value="ECO:0007669"/>
    <property type="project" value="TreeGrafter"/>
</dbReference>
<reference evidence="2 3" key="1">
    <citation type="journal article" date="2016" name="Genome Biol. Evol.">
        <title>Divergent and convergent evolution of fungal pathogenicity.</title>
        <authorList>
            <person name="Shang Y."/>
            <person name="Xiao G."/>
            <person name="Zheng P."/>
            <person name="Cen K."/>
            <person name="Zhan S."/>
            <person name="Wang C."/>
        </authorList>
    </citation>
    <scope>NUCLEOTIDE SEQUENCE [LARGE SCALE GENOMIC DNA]</scope>
    <source>
        <strain evidence="2 3">RCEF 2490</strain>
    </source>
</reference>
<dbReference type="AlphaFoldDB" id="A0A168B2K0"/>
<dbReference type="OrthoDB" id="185373at2759"/>
<organism evidence="2 3">
    <name type="scientific">Moelleriella libera RCEF 2490</name>
    <dbReference type="NCBI Taxonomy" id="1081109"/>
    <lineage>
        <taxon>Eukaryota</taxon>
        <taxon>Fungi</taxon>
        <taxon>Dikarya</taxon>
        <taxon>Ascomycota</taxon>
        <taxon>Pezizomycotina</taxon>
        <taxon>Sordariomycetes</taxon>
        <taxon>Hypocreomycetidae</taxon>
        <taxon>Hypocreales</taxon>
        <taxon>Clavicipitaceae</taxon>
        <taxon>Moelleriella</taxon>
    </lineage>
</organism>
<feature type="compositionally biased region" description="Low complexity" evidence="1">
    <location>
        <begin position="40"/>
        <end position="50"/>
    </location>
</feature>
<dbReference type="PANTHER" id="PTHR47938:SF35">
    <property type="entry name" value="PENTATRICOPEPTIDE REPEAT-CONTAINING PROTEIN 4, MITOCHONDRIAL-RELATED"/>
    <property type="match status" value="1"/>
</dbReference>
<gene>
    <name evidence="2" type="ORF">AAL_04816</name>
</gene>
<accession>A0A168B2K0</accession>